<reference evidence="8" key="1">
    <citation type="submission" date="2022-07" db="EMBL/GenBank/DDBJ databases">
        <authorList>
            <person name="Macas J."/>
            <person name="Novak P."/>
            <person name="Neumann P."/>
        </authorList>
    </citation>
    <scope>NUCLEOTIDE SEQUENCE</scope>
</reference>
<gene>
    <name evidence="8" type="ORF">CEPIT_LOCUS2317</name>
</gene>
<comment type="caution">
    <text evidence="8">The sequence shown here is derived from an EMBL/GenBank/DDBJ whole genome shotgun (WGS) entry which is preliminary data.</text>
</comment>
<dbReference type="InterPro" id="IPR001293">
    <property type="entry name" value="Znf_TRAF"/>
</dbReference>
<feature type="zinc finger region" description="TRAF-type" evidence="4">
    <location>
        <begin position="49"/>
        <end position="93"/>
    </location>
</feature>
<evidence type="ECO:0000256" key="1">
    <source>
        <dbReference type="ARBA" id="ARBA00022723"/>
    </source>
</evidence>
<feature type="region of interest" description="Disordered" evidence="5">
    <location>
        <begin position="146"/>
        <end position="169"/>
    </location>
</feature>
<evidence type="ECO:0000256" key="2">
    <source>
        <dbReference type="ARBA" id="ARBA00022771"/>
    </source>
</evidence>
<dbReference type="PROSITE" id="PS50145">
    <property type="entry name" value="ZF_TRAF"/>
    <property type="match status" value="1"/>
</dbReference>
<evidence type="ECO:0000256" key="6">
    <source>
        <dbReference type="SAM" id="Phobius"/>
    </source>
</evidence>
<proteinExistence type="predicted"/>
<accession>A0AAV0C3B2</accession>
<feature type="transmembrane region" description="Helical" evidence="6">
    <location>
        <begin position="178"/>
        <end position="196"/>
    </location>
</feature>
<dbReference type="GO" id="GO:0005739">
    <property type="term" value="C:mitochondrion"/>
    <property type="evidence" value="ECO:0007669"/>
    <property type="project" value="TreeGrafter"/>
</dbReference>
<dbReference type="Gene3D" id="3.30.40.10">
    <property type="entry name" value="Zinc/RING finger domain, C3HC4 (zinc finger)"/>
    <property type="match status" value="2"/>
</dbReference>
<dbReference type="AlphaFoldDB" id="A0AAV0C3B2"/>
<dbReference type="GO" id="GO:0008270">
    <property type="term" value="F:zinc ion binding"/>
    <property type="evidence" value="ECO:0007669"/>
    <property type="project" value="UniProtKB-KW"/>
</dbReference>
<keyword evidence="9" id="KW-1185">Reference proteome</keyword>
<dbReference type="InterPro" id="IPR051986">
    <property type="entry name" value="Innate_Immune_Apopt_Reg"/>
</dbReference>
<keyword evidence="6" id="KW-0812">Transmembrane</keyword>
<evidence type="ECO:0000313" key="8">
    <source>
        <dbReference type="EMBL" id="CAH9065777.1"/>
    </source>
</evidence>
<dbReference type="PANTHER" id="PTHR16295:SF10">
    <property type="entry name" value="EXPRESSED PROTEIN"/>
    <property type="match status" value="1"/>
</dbReference>
<protein>
    <recommendedName>
        <fullName evidence="7">TRAF-type domain-containing protein</fullName>
    </recommendedName>
</protein>
<keyword evidence="6" id="KW-0472">Membrane</keyword>
<dbReference type="PANTHER" id="PTHR16295">
    <property type="entry name" value="TRAF-TYPE ZINC FINGER PROTEIN-RELATED"/>
    <property type="match status" value="1"/>
</dbReference>
<keyword evidence="6" id="KW-1133">Transmembrane helix</keyword>
<feature type="domain" description="TRAF-type" evidence="7">
    <location>
        <begin position="49"/>
        <end position="93"/>
    </location>
</feature>
<evidence type="ECO:0000259" key="7">
    <source>
        <dbReference type="PROSITE" id="PS50145"/>
    </source>
</evidence>
<name>A0AAV0C3B2_9ASTE</name>
<dbReference type="InterPro" id="IPR013083">
    <property type="entry name" value="Znf_RING/FYVE/PHD"/>
</dbReference>
<evidence type="ECO:0000313" key="9">
    <source>
        <dbReference type="Proteomes" id="UP001152523"/>
    </source>
</evidence>
<keyword evidence="3 4" id="KW-0862">Zinc</keyword>
<sequence length="206" mass="22940">MDVPSDQATSICSHCDRAVPSSNLDLHFTHCSRNLGKCKICGDMVPKRHAEEHFLSAHAPVSCSLCNETIEREVIEVHKGESCPQRIVTCEYCEFPSPAVDLLNHQEMCGSRTELCHLCSRYIRLREMNAHGSICNGIAVNDIAESSRNTSEAETDHTNNHNSIPRRPPNEVLSKKRLLFTIAITGIAVLLGSLIFQKKSEQSRSQ</sequence>
<evidence type="ECO:0000256" key="5">
    <source>
        <dbReference type="SAM" id="MobiDB-lite"/>
    </source>
</evidence>
<organism evidence="8 9">
    <name type="scientific">Cuscuta epithymum</name>
    <dbReference type="NCBI Taxonomy" id="186058"/>
    <lineage>
        <taxon>Eukaryota</taxon>
        <taxon>Viridiplantae</taxon>
        <taxon>Streptophyta</taxon>
        <taxon>Embryophyta</taxon>
        <taxon>Tracheophyta</taxon>
        <taxon>Spermatophyta</taxon>
        <taxon>Magnoliopsida</taxon>
        <taxon>eudicotyledons</taxon>
        <taxon>Gunneridae</taxon>
        <taxon>Pentapetalae</taxon>
        <taxon>asterids</taxon>
        <taxon>lamiids</taxon>
        <taxon>Solanales</taxon>
        <taxon>Convolvulaceae</taxon>
        <taxon>Cuscuteae</taxon>
        <taxon>Cuscuta</taxon>
        <taxon>Cuscuta subgen. Cuscuta</taxon>
    </lineage>
</organism>
<dbReference type="InterPro" id="IPR049439">
    <property type="entry name" value="TRAFD1-XIAF1_Znf"/>
</dbReference>
<dbReference type="EMBL" id="CAMAPF010000012">
    <property type="protein sequence ID" value="CAH9065777.1"/>
    <property type="molecule type" value="Genomic_DNA"/>
</dbReference>
<keyword evidence="1 4" id="KW-0479">Metal-binding</keyword>
<evidence type="ECO:0000256" key="4">
    <source>
        <dbReference type="PROSITE-ProRule" id="PRU00207"/>
    </source>
</evidence>
<keyword evidence="2 4" id="KW-0863">Zinc-finger</keyword>
<dbReference type="Proteomes" id="UP001152523">
    <property type="component" value="Unassembled WGS sequence"/>
</dbReference>
<dbReference type="Pfam" id="PF21366">
    <property type="entry name" value="TRAFD1-XIAF1_ZnF"/>
    <property type="match status" value="1"/>
</dbReference>
<evidence type="ECO:0000256" key="3">
    <source>
        <dbReference type="ARBA" id="ARBA00022833"/>
    </source>
</evidence>